<evidence type="ECO:0000313" key="2">
    <source>
        <dbReference type="Proteomes" id="UP001159427"/>
    </source>
</evidence>
<name>A0ABN8LFH2_9CNID</name>
<proteinExistence type="predicted"/>
<accession>A0ABN8LFH2</accession>
<reference evidence="1 2" key="1">
    <citation type="submission" date="2022-05" db="EMBL/GenBank/DDBJ databases">
        <authorList>
            <consortium name="Genoscope - CEA"/>
            <person name="William W."/>
        </authorList>
    </citation>
    <scope>NUCLEOTIDE SEQUENCE [LARGE SCALE GENOMIC DNA]</scope>
</reference>
<organism evidence="1 2">
    <name type="scientific">Porites evermanni</name>
    <dbReference type="NCBI Taxonomy" id="104178"/>
    <lineage>
        <taxon>Eukaryota</taxon>
        <taxon>Metazoa</taxon>
        <taxon>Cnidaria</taxon>
        <taxon>Anthozoa</taxon>
        <taxon>Hexacorallia</taxon>
        <taxon>Scleractinia</taxon>
        <taxon>Fungiina</taxon>
        <taxon>Poritidae</taxon>
        <taxon>Porites</taxon>
    </lineage>
</organism>
<gene>
    <name evidence="1" type="ORF">PEVE_00039603</name>
</gene>
<dbReference type="Proteomes" id="UP001159427">
    <property type="component" value="Unassembled WGS sequence"/>
</dbReference>
<keyword evidence="2" id="KW-1185">Reference proteome</keyword>
<dbReference type="InterPro" id="IPR043502">
    <property type="entry name" value="DNA/RNA_pol_sf"/>
</dbReference>
<evidence type="ECO:0000313" key="1">
    <source>
        <dbReference type="EMBL" id="CAH3014209.1"/>
    </source>
</evidence>
<evidence type="ECO:0008006" key="3">
    <source>
        <dbReference type="Google" id="ProtNLM"/>
    </source>
</evidence>
<sequence length="156" mass="17544">MVLPFGVRSAPYIFTCIADLVEWMAKRNNDVTFLMHYLDDFHTLGSPGSSYSQWDPLPDFEVSSDASGVLGYGAVFQGHWFSGSQSIDYKEIFPIVLAAYLWGPLWASKRVNFLSDNHSVVEILRSAFQEPLPSCPWFAICPCWQLVTPSLSLCPQ</sequence>
<dbReference type="SUPFAM" id="SSF56672">
    <property type="entry name" value="DNA/RNA polymerases"/>
    <property type="match status" value="1"/>
</dbReference>
<protein>
    <recommendedName>
        <fullName evidence="3">Reverse transcriptase</fullName>
    </recommendedName>
</protein>
<dbReference type="EMBL" id="CALNXI010000007">
    <property type="protein sequence ID" value="CAH3014209.1"/>
    <property type="molecule type" value="Genomic_DNA"/>
</dbReference>
<comment type="caution">
    <text evidence="1">The sequence shown here is derived from an EMBL/GenBank/DDBJ whole genome shotgun (WGS) entry which is preliminary data.</text>
</comment>